<protein>
    <recommendedName>
        <fullName evidence="3 7">Stress response protein NST1</fullName>
    </recommendedName>
</protein>
<evidence type="ECO:0000256" key="2">
    <source>
        <dbReference type="ARBA" id="ARBA00007112"/>
    </source>
</evidence>
<organism evidence="9 10">
    <name type="scientific">Echria macrotheca</name>
    <dbReference type="NCBI Taxonomy" id="438768"/>
    <lineage>
        <taxon>Eukaryota</taxon>
        <taxon>Fungi</taxon>
        <taxon>Dikarya</taxon>
        <taxon>Ascomycota</taxon>
        <taxon>Pezizomycotina</taxon>
        <taxon>Sordariomycetes</taxon>
        <taxon>Sordariomycetidae</taxon>
        <taxon>Sordariales</taxon>
        <taxon>Schizotheciaceae</taxon>
        <taxon>Echria</taxon>
    </lineage>
</organism>
<dbReference type="InterPro" id="IPR025279">
    <property type="entry name" value="NST1"/>
</dbReference>
<feature type="compositionally biased region" description="Basic residues" evidence="8">
    <location>
        <begin position="86"/>
        <end position="96"/>
    </location>
</feature>
<feature type="compositionally biased region" description="Polar residues" evidence="8">
    <location>
        <begin position="915"/>
        <end position="931"/>
    </location>
</feature>
<dbReference type="GO" id="GO:0008270">
    <property type="term" value="F:zinc ion binding"/>
    <property type="evidence" value="ECO:0007669"/>
    <property type="project" value="TreeGrafter"/>
</dbReference>
<feature type="compositionally biased region" description="Polar residues" evidence="8">
    <location>
        <begin position="296"/>
        <end position="309"/>
    </location>
</feature>
<feature type="compositionally biased region" description="Low complexity" evidence="8">
    <location>
        <begin position="724"/>
        <end position="742"/>
    </location>
</feature>
<feature type="compositionally biased region" description="Polar residues" evidence="8">
    <location>
        <begin position="120"/>
        <end position="138"/>
    </location>
</feature>
<feature type="region of interest" description="Disordered" evidence="8">
    <location>
        <begin position="893"/>
        <end position="1017"/>
    </location>
</feature>
<feature type="compositionally biased region" description="Basic residues" evidence="8">
    <location>
        <begin position="160"/>
        <end position="169"/>
    </location>
</feature>
<keyword evidence="5 7" id="KW-0346">Stress response</keyword>
<evidence type="ECO:0000256" key="8">
    <source>
        <dbReference type="SAM" id="MobiDB-lite"/>
    </source>
</evidence>
<reference evidence="9" key="1">
    <citation type="submission" date="2023-06" db="EMBL/GenBank/DDBJ databases">
        <title>Genome-scale phylogeny and comparative genomics of the fungal order Sordariales.</title>
        <authorList>
            <consortium name="Lawrence Berkeley National Laboratory"/>
            <person name="Hensen N."/>
            <person name="Bonometti L."/>
            <person name="Westerberg I."/>
            <person name="Brannstrom I.O."/>
            <person name="Guillou S."/>
            <person name="Cros-Aarteil S."/>
            <person name="Calhoun S."/>
            <person name="Haridas S."/>
            <person name="Kuo A."/>
            <person name="Mondo S."/>
            <person name="Pangilinan J."/>
            <person name="Riley R."/>
            <person name="Labutti K."/>
            <person name="Andreopoulos B."/>
            <person name="Lipzen A."/>
            <person name="Chen C."/>
            <person name="Yanf M."/>
            <person name="Daum C."/>
            <person name="Ng V."/>
            <person name="Clum A."/>
            <person name="Steindorff A."/>
            <person name="Ohm R."/>
            <person name="Martin F."/>
            <person name="Silar P."/>
            <person name="Natvig D."/>
            <person name="Lalanne C."/>
            <person name="Gautier V."/>
            <person name="Ament-Velasquez S.L."/>
            <person name="Kruys A."/>
            <person name="Hutchinson M.I."/>
            <person name="Powell A.J."/>
            <person name="Barry K."/>
            <person name="Miller A.N."/>
            <person name="Grigoriev I.V."/>
            <person name="Debuchy R."/>
            <person name="Gladieux P."/>
            <person name="Thoren M.H."/>
            <person name="Johannesson H."/>
        </authorList>
    </citation>
    <scope>NUCLEOTIDE SEQUENCE</scope>
    <source>
        <strain evidence="9">PSN4</strain>
    </source>
</reference>
<feature type="compositionally biased region" description="Polar residues" evidence="8">
    <location>
        <begin position="54"/>
        <end position="67"/>
    </location>
</feature>
<keyword evidence="4 7" id="KW-0963">Cytoplasm</keyword>
<feature type="compositionally biased region" description="Low complexity" evidence="8">
    <location>
        <begin position="40"/>
        <end position="53"/>
    </location>
</feature>
<feature type="compositionally biased region" description="Low complexity" evidence="8">
    <location>
        <begin position="97"/>
        <end position="112"/>
    </location>
</feature>
<feature type="compositionally biased region" description="Polar residues" evidence="8">
    <location>
        <begin position="754"/>
        <end position="764"/>
    </location>
</feature>
<feature type="region of interest" description="Disordered" evidence="8">
    <location>
        <begin position="278"/>
        <end position="368"/>
    </location>
</feature>
<feature type="compositionally biased region" description="Pro residues" evidence="8">
    <location>
        <begin position="938"/>
        <end position="947"/>
    </location>
</feature>
<feature type="region of interest" description="Disordered" evidence="8">
    <location>
        <begin position="1"/>
        <end position="210"/>
    </location>
</feature>
<feature type="compositionally biased region" description="Low complexity" evidence="8">
    <location>
        <begin position="765"/>
        <end position="775"/>
    </location>
</feature>
<accession>A0AAJ0FDW2</accession>
<dbReference type="Proteomes" id="UP001239445">
    <property type="component" value="Unassembled WGS sequence"/>
</dbReference>
<dbReference type="Pfam" id="PF13945">
    <property type="entry name" value="NST1"/>
    <property type="match status" value="1"/>
</dbReference>
<feature type="compositionally biased region" description="Basic and acidic residues" evidence="8">
    <location>
        <begin position="406"/>
        <end position="419"/>
    </location>
</feature>
<feature type="compositionally biased region" description="Basic and acidic residues" evidence="8">
    <location>
        <begin position="197"/>
        <end position="210"/>
    </location>
</feature>
<feature type="compositionally biased region" description="Pro residues" evidence="8">
    <location>
        <begin position="1001"/>
        <end position="1010"/>
    </location>
</feature>
<evidence type="ECO:0000313" key="10">
    <source>
        <dbReference type="Proteomes" id="UP001239445"/>
    </source>
</evidence>
<evidence type="ECO:0000256" key="5">
    <source>
        <dbReference type="ARBA" id="ARBA00023016"/>
    </source>
</evidence>
<feature type="compositionally biased region" description="Polar residues" evidence="8">
    <location>
        <begin position="954"/>
        <end position="970"/>
    </location>
</feature>
<feature type="compositionally biased region" description="Basic and acidic residues" evidence="8">
    <location>
        <begin position="592"/>
        <end position="694"/>
    </location>
</feature>
<evidence type="ECO:0000256" key="3">
    <source>
        <dbReference type="ARBA" id="ARBA00020733"/>
    </source>
</evidence>
<dbReference type="EMBL" id="MU839828">
    <property type="protein sequence ID" value="KAK1759748.1"/>
    <property type="molecule type" value="Genomic_DNA"/>
</dbReference>
<evidence type="ECO:0000256" key="7">
    <source>
        <dbReference type="RuleBase" id="RU049441"/>
    </source>
</evidence>
<feature type="region of interest" description="Disordered" evidence="8">
    <location>
        <begin position="520"/>
        <end position="867"/>
    </location>
</feature>
<dbReference type="GO" id="GO:0005739">
    <property type="term" value="C:mitochondrion"/>
    <property type="evidence" value="ECO:0007669"/>
    <property type="project" value="TreeGrafter"/>
</dbReference>
<dbReference type="CDD" id="cd06503">
    <property type="entry name" value="ATP-synt_Fo_b"/>
    <property type="match status" value="1"/>
</dbReference>
<dbReference type="PANTHER" id="PTHR23075:SF0">
    <property type="entry name" value="ATPASE FAMILY AAA DOMAIN-CONTAINING PROTEIN 3"/>
    <property type="match status" value="1"/>
</dbReference>
<keyword evidence="6 7" id="KW-0175">Coiled coil</keyword>
<comment type="caution">
    <text evidence="9">The sequence shown here is derived from an EMBL/GenBank/DDBJ whole genome shotgun (WGS) entry which is preliminary data.</text>
</comment>
<keyword evidence="10" id="KW-1185">Reference proteome</keyword>
<proteinExistence type="inferred from homology"/>
<evidence type="ECO:0000256" key="4">
    <source>
        <dbReference type="ARBA" id="ARBA00022490"/>
    </source>
</evidence>
<feature type="compositionally biased region" description="Basic and acidic residues" evidence="8">
    <location>
        <begin position="432"/>
        <end position="443"/>
    </location>
</feature>
<evidence type="ECO:0000256" key="6">
    <source>
        <dbReference type="ARBA" id="ARBA00023054"/>
    </source>
</evidence>
<dbReference type="GO" id="GO:0007005">
    <property type="term" value="P:mitochondrion organization"/>
    <property type="evidence" value="ECO:0007669"/>
    <property type="project" value="TreeGrafter"/>
</dbReference>
<evidence type="ECO:0000313" key="9">
    <source>
        <dbReference type="EMBL" id="KAK1759748.1"/>
    </source>
</evidence>
<feature type="compositionally biased region" description="Low complexity" evidence="8">
    <location>
        <begin position="697"/>
        <end position="715"/>
    </location>
</feature>
<dbReference type="AlphaFoldDB" id="A0AAJ0FDW2"/>
<feature type="compositionally biased region" description="Low complexity" evidence="8">
    <location>
        <begin position="809"/>
        <end position="827"/>
    </location>
</feature>
<evidence type="ECO:0000256" key="1">
    <source>
        <dbReference type="ARBA" id="ARBA00004496"/>
    </source>
</evidence>
<gene>
    <name evidence="9" type="ORF">QBC47DRAFT_115502</name>
</gene>
<comment type="function">
    <text evidence="7">May act as a negative regulator of salt tolerance.</text>
</comment>
<dbReference type="PANTHER" id="PTHR23075">
    <property type="entry name" value="PUTATIVE ATP-ASE"/>
    <property type="match status" value="1"/>
</dbReference>
<comment type="similarity">
    <text evidence="2 7">Belongs to the NST1 family.</text>
</comment>
<feature type="compositionally biased region" description="Basic and acidic residues" evidence="8">
    <location>
        <begin position="529"/>
        <end position="585"/>
    </location>
</feature>
<comment type="subcellular location">
    <subcellularLocation>
        <location evidence="1 7">Cytoplasm</location>
    </subcellularLocation>
</comment>
<feature type="compositionally biased region" description="Acidic residues" evidence="8">
    <location>
        <begin position="444"/>
        <end position="473"/>
    </location>
</feature>
<feature type="compositionally biased region" description="Basic and acidic residues" evidence="8">
    <location>
        <begin position="340"/>
        <end position="349"/>
    </location>
</feature>
<name>A0AAJ0FDW2_9PEZI</name>
<sequence length="1184" mass="129280">MKGSQRPPQVGIPSPAPPSPNSKATAKYTNKDGSKYITVPKSSTPVHSSQSSPTGTHPSAPTSQSGALGTGAVANAGLDGPVQPVNRKKQKRRAKAAAKAAAEQAQSVAAPKDSPIPPGSSRQHSGAPSSNADQNVQAEPQHAPGVHVNGFAQGETAQGKKSKKKKKKPAATDPQHKWPDAVPPTPPGDGKTPMSMSKDRIWNTSSEQERERIKEFWLGLDEDERKSLVKVEKDAVLKKMKEQQKHTCSCTVCGRKRTAIEEELEGLYNAYYEELEQYARPQPDGRPPRLSAQPHGGNTPSYSGHQPSQGHIVEHVGDEDEGEEVAYSVGEAEDDGTYSDDGRSAEEAPRSGPPTDFLGFGNSLTVQGRREPPILPWFLQGTREDDAPVMGTDLLKNDGKKFIEMMEQLAERRMRREQEVTAPNDQEYGHPNGDRFGHPHIPPEEEEYDEDEEYDEEEDEEDYESGEDEDNMTEEQRMEEGRRMFQIFAARMFEQRVLTAYKDKVAKERQAKLIEEELEEQMQKKKLQEKKAKEKEKKKDRAARKKEALAEKEALKEEAKAAEEKARQAEEARKAEEQRAKAEEKRKKREMQKKADEEEKQRKEAERLRRLHEREEAERKAREAKEREKKAREEARLKEKEIREQKEREARERKEQQERDKREKEAKAKASREAKAADREREKENSRLKDDKVLQKAAVPAAAVAAVPVPITLPKRPAPPTPAAVPALPQQPPVSYSSPQIPVATPAFPKAPTPSRNRQASHQETGTTTSSHSGSAPSQNPSPHPVTPVHASPGPIGPPGKMGLAGIQAAATTFPPSHPASPSSGSANVLPSSPASFSLPHLGTQYPHATSPHPPPGYGSPVHREPAYSSIPAPYRNMGHPPGFVGAQGRNFGIPPPPGFPGIMEHPSPAMSYGPTASSDPMQSHSRQGSGSFDPGPLIAPPQPISRPGPIGRPSSTVSGQRMTTGSSAVHPSEADDQHLGSKALLDPNDGPLDNSHTQPPRQPLLPPAAPQLLSGLPPNSFLDQVYPQLSNPWPPVQRPAFFSQPAPSYHAGMQASWGPVAPTNLAFAGPGRVERPPGPANVSIRKSMCQICAELGATGFVPLDEVEARLRTIFVPTHLGRVDLMAITETEGDSQNGGGFFDVKTDESGKIWIRWERTDGSMAAQPIQRAIGAPGHLGESNSH</sequence>
<feature type="region of interest" description="Disordered" evidence="8">
    <location>
        <begin position="406"/>
        <end position="480"/>
    </location>
</feature>